<dbReference type="PANTHER" id="PTHR43448:SF2">
    <property type="entry name" value="PROTOHEME IX FARNESYLTRANSFERASE, MITOCHONDRIAL"/>
    <property type="match status" value="1"/>
</dbReference>
<comment type="similarity">
    <text evidence="2">Belongs to the UbiA prenyltransferase family.</text>
</comment>
<dbReference type="Pfam" id="PF01040">
    <property type="entry name" value="UbiA"/>
    <property type="match status" value="1"/>
</dbReference>
<protein>
    <recommendedName>
        <fullName evidence="3">Protoheme IX farnesyltransferase, mitochondrial</fullName>
    </recommendedName>
    <alternativeName>
        <fullName evidence="11">Heme O synthase</fullName>
    </alternativeName>
</protein>
<keyword evidence="7 13" id="KW-1133">Transmembrane helix</keyword>
<keyword evidence="4" id="KW-0808">Transferase</keyword>
<evidence type="ECO:0000256" key="1">
    <source>
        <dbReference type="ARBA" id="ARBA00004225"/>
    </source>
</evidence>
<dbReference type="PANTHER" id="PTHR43448">
    <property type="entry name" value="PROTOHEME IX FARNESYLTRANSFERASE, MITOCHONDRIAL"/>
    <property type="match status" value="1"/>
</dbReference>
<keyword evidence="9" id="KW-0350">Heme biosynthesis</keyword>
<proteinExistence type="inferred from homology"/>
<dbReference type="GO" id="GO:0031966">
    <property type="term" value="C:mitochondrial membrane"/>
    <property type="evidence" value="ECO:0007669"/>
    <property type="project" value="UniProtKB-SubCell"/>
</dbReference>
<dbReference type="AlphaFoldDB" id="A0A6B2LB11"/>
<sequence>MAKYLALSKARLSFLIVYTTVNGFLMAPVALHLPTFLLTCVGTTLTVASANSINQYIEVDHDILMRRTANRPLPTGELSLTHALLFGISTGIAGTTILALGVNELAAGLALGNILLYTLVYTPLKRVHWSNTWVGAIVGAIPPMIGWAGATGDLSSGALVLAYTLLIWQIPHFLALSWSLKADYERAGYKMLVSSDPEKARRLAYRYCYYFLPIPLLALLTDLTTMPFAVEAVLLNIWLIYQGHQFYKEKTGTTARRLFLSTLWYLAILLICFIIHKKAGYSIEHSQNNLSNKEEEDTQTPKTNKEA</sequence>
<feature type="transmembrane region" description="Helical" evidence="13">
    <location>
        <begin position="105"/>
        <end position="124"/>
    </location>
</feature>
<evidence type="ECO:0000256" key="6">
    <source>
        <dbReference type="ARBA" id="ARBA00022946"/>
    </source>
</evidence>
<organism evidence="14">
    <name type="scientific">Arcella intermedia</name>
    <dbReference type="NCBI Taxonomy" id="1963864"/>
    <lineage>
        <taxon>Eukaryota</taxon>
        <taxon>Amoebozoa</taxon>
        <taxon>Tubulinea</taxon>
        <taxon>Elardia</taxon>
        <taxon>Arcellinida</taxon>
        <taxon>Sphaerothecina</taxon>
        <taxon>Arcellidae</taxon>
        <taxon>Arcella</taxon>
    </lineage>
</organism>
<dbReference type="GO" id="GO:0008495">
    <property type="term" value="F:protoheme IX farnesyltransferase activity"/>
    <property type="evidence" value="ECO:0007669"/>
    <property type="project" value="InterPro"/>
</dbReference>
<evidence type="ECO:0000256" key="5">
    <source>
        <dbReference type="ARBA" id="ARBA00022692"/>
    </source>
</evidence>
<dbReference type="InterPro" id="IPR006369">
    <property type="entry name" value="Protohaem_IX_farnesylTrfase"/>
</dbReference>
<evidence type="ECO:0000256" key="4">
    <source>
        <dbReference type="ARBA" id="ARBA00022679"/>
    </source>
</evidence>
<evidence type="ECO:0000256" key="11">
    <source>
        <dbReference type="ARBA" id="ARBA00030253"/>
    </source>
</evidence>
<keyword evidence="8" id="KW-0496">Mitochondrion</keyword>
<dbReference type="FunFam" id="1.10.357.140:FF:000004">
    <property type="entry name" value="Protoheme IX farnesyltransferase, mitochondrial"/>
    <property type="match status" value="1"/>
</dbReference>
<feature type="transmembrane region" description="Helical" evidence="13">
    <location>
        <begin position="209"/>
        <end position="238"/>
    </location>
</feature>
<evidence type="ECO:0000256" key="12">
    <source>
        <dbReference type="SAM" id="MobiDB-lite"/>
    </source>
</evidence>
<dbReference type="GO" id="GO:0006784">
    <property type="term" value="P:heme A biosynthetic process"/>
    <property type="evidence" value="ECO:0007669"/>
    <property type="project" value="TreeGrafter"/>
</dbReference>
<dbReference type="NCBIfam" id="TIGR01473">
    <property type="entry name" value="cyoE_ctaB"/>
    <property type="match status" value="1"/>
</dbReference>
<evidence type="ECO:0000256" key="10">
    <source>
        <dbReference type="ARBA" id="ARBA00023136"/>
    </source>
</evidence>
<evidence type="ECO:0000256" key="2">
    <source>
        <dbReference type="ARBA" id="ARBA00005985"/>
    </source>
</evidence>
<feature type="transmembrane region" description="Helical" evidence="13">
    <location>
        <begin position="78"/>
        <end position="99"/>
    </location>
</feature>
<keyword evidence="10 13" id="KW-0472">Membrane</keyword>
<dbReference type="HAMAP" id="MF_00154">
    <property type="entry name" value="CyoE_CtaB"/>
    <property type="match status" value="1"/>
</dbReference>
<evidence type="ECO:0000256" key="9">
    <source>
        <dbReference type="ARBA" id="ARBA00023133"/>
    </source>
</evidence>
<keyword evidence="6" id="KW-0809">Transit peptide</keyword>
<feature type="transmembrane region" description="Helical" evidence="13">
    <location>
        <begin position="258"/>
        <end position="276"/>
    </location>
</feature>
<feature type="region of interest" description="Disordered" evidence="12">
    <location>
        <begin position="287"/>
        <end position="307"/>
    </location>
</feature>
<feature type="transmembrane region" description="Helical" evidence="13">
    <location>
        <begin position="131"/>
        <end position="150"/>
    </location>
</feature>
<evidence type="ECO:0000313" key="14">
    <source>
        <dbReference type="EMBL" id="NDV34135.1"/>
    </source>
</evidence>
<evidence type="ECO:0000256" key="7">
    <source>
        <dbReference type="ARBA" id="ARBA00022989"/>
    </source>
</evidence>
<accession>A0A6B2LB11</accession>
<feature type="transmembrane region" description="Helical" evidence="13">
    <location>
        <begin position="156"/>
        <end position="180"/>
    </location>
</feature>
<reference evidence="14" key="1">
    <citation type="journal article" date="2020" name="J. Eukaryot. Microbiol.">
        <title>De novo Sequencing, Assembly and Annotation of the Transcriptome for the Free-Living Testate Amoeba Arcella intermedia.</title>
        <authorList>
            <person name="Ribeiro G.M."/>
            <person name="Porfirio-Sousa A.L."/>
            <person name="Maurer-Alcala X.X."/>
            <person name="Katz L.A."/>
            <person name="Lahr D.J.G."/>
        </authorList>
    </citation>
    <scope>NUCLEOTIDE SEQUENCE</scope>
</reference>
<dbReference type="Gene3D" id="1.10.357.140">
    <property type="entry name" value="UbiA prenyltransferase"/>
    <property type="match status" value="1"/>
</dbReference>
<dbReference type="CDD" id="cd13957">
    <property type="entry name" value="PT_UbiA_Cox10"/>
    <property type="match status" value="1"/>
</dbReference>
<name>A0A6B2LB11_9EUKA</name>
<comment type="subcellular location">
    <subcellularLocation>
        <location evidence="1">Mitochondrion membrane</location>
        <topology evidence="1">Multi-pass membrane protein</topology>
    </subcellularLocation>
</comment>
<dbReference type="EMBL" id="GIBP01005166">
    <property type="protein sequence ID" value="NDV34135.1"/>
    <property type="molecule type" value="Transcribed_RNA"/>
</dbReference>
<feature type="transmembrane region" description="Helical" evidence="13">
    <location>
        <begin position="36"/>
        <end position="57"/>
    </location>
</feature>
<dbReference type="InterPro" id="IPR000537">
    <property type="entry name" value="UbiA_prenyltransferase"/>
</dbReference>
<evidence type="ECO:0000256" key="8">
    <source>
        <dbReference type="ARBA" id="ARBA00023128"/>
    </source>
</evidence>
<keyword evidence="5 13" id="KW-0812">Transmembrane</keyword>
<evidence type="ECO:0000256" key="3">
    <source>
        <dbReference type="ARBA" id="ARBA00016335"/>
    </source>
</evidence>
<feature type="transmembrane region" description="Helical" evidence="13">
    <location>
        <begin position="12"/>
        <end position="30"/>
    </location>
</feature>
<evidence type="ECO:0000256" key="13">
    <source>
        <dbReference type="SAM" id="Phobius"/>
    </source>
</evidence>
<dbReference type="InterPro" id="IPR044878">
    <property type="entry name" value="UbiA_sf"/>
</dbReference>